<reference evidence="1 2" key="1">
    <citation type="submission" date="2023-07" db="EMBL/GenBank/DDBJ databases">
        <title>Functional and genomic diversity of the sorghum phyllosphere microbiome.</title>
        <authorList>
            <person name="Shade A."/>
        </authorList>
    </citation>
    <scope>NUCLEOTIDE SEQUENCE [LARGE SCALE GENOMIC DNA]</scope>
    <source>
        <strain evidence="1 2">SORGH_AS_0892</strain>
    </source>
</reference>
<proteinExistence type="predicted"/>
<dbReference type="EMBL" id="JAUTBA010000001">
    <property type="protein sequence ID" value="MDQ1150448.1"/>
    <property type="molecule type" value="Genomic_DNA"/>
</dbReference>
<name>A0ABU0U8A7_9SPHI</name>
<evidence type="ECO:0008006" key="3">
    <source>
        <dbReference type="Google" id="ProtNLM"/>
    </source>
</evidence>
<keyword evidence="2" id="KW-1185">Reference proteome</keyword>
<organism evidence="1 2">
    <name type="scientific">Sphingobacterium zeae</name>
    <dbReference type="NCBI Taxonomy" id="1776859"/>
    <lineage>
        <taxon>Bacteria</taxon>
        <taxon>Pseudomonadati</taxon>
        <taxon>Bacteroidota</taxon>
        <taxon>Sphingobacteriia</taxon>
        <taxon>Sphingobacteriales</taxon>
        <taxon>Sphingobacteriaceae</taxon>
        <taxon>Sphingobacterium</taxon>
    </lineage>
</organism>
<dbReference type="SUPFAM" id="SSF53720">
    <property type="entry name" value="ALDH-like"/>
    <property type="match status" value="1"/>
</dbReference>
<protein>
    <recommendedName>
        <fullName evidence="3">Acyl-CoA reductase</fullName>
    </recommendedName>
</protein>
<dbReference type="InterPro" id="IPR016161">
    <property type="entry name" value="Ald_DH/histidinol_DH"/>
</dbReference>
<comment type="caution">
    <text evidence="1">The sequence shown here is derived from an EMBL/GenBank/DDBJ whole genome shotgun (WGS) entry which is preliminary data.</text>
</comment>
<sequence>MTKEQRINAFVKLGEQLQLPSEESSQIIQSAQHKNPWYTPQNVERALQAIAQNLTIEKLTHWLAPYPDIHSTKTVGLILAGNIPLVGFHDILAVLISGFKAKIKVSSDDAGLTAYVLGLLHKIDPYFGDAFEIVDRLKDFDLVIATGSNNSARYFDYYFGTKPHIIRRNRNSVAVLGGAESPSQLEALGHDIFDYFGLGCRSISKLFIPKDYPIAHFFEGISVFNDVTAHFKYTNNYDYNKSIYLINGDKHFDNGFLLLKEDEKTASPLAVVYYETYETVAEVENKLTLAQENIQCIVSEMALTVPSPLFHFGESQCPSLDDYADGVNTLDFLFANR</sequence>
<dbReference type="RefSeq" id="WP_307186088.1">
    <property type="nucleotide sequence ID" value="NZ_JAUTBA010000001.1"/>
</dbReference>
<evidence type="ECO:0000313" key="2">
    <source>
        <dbReference type="Proteomes" id="UP001244640"/>
    </source>
</evidence>
<accession>A0ABU0U8A7</accession>
<dbReference type="Proteomes" id="UP001244640">
    <property type="component" value="Unassembled WGS sequence"/>
</dbReference>
<gene>
    <name evidence="1" type="ORF">QE382_002432</name>
</gene>
<evidence type="ECO:0000313" key="1">
    <source>
        <dbReference type="EMBL" id="MDQ1150448.1"/>
    </source>
</evidence>